<organism evidence="1 2">
    <name type="scientific">Vibrio cholerae</name>
    <dbReference type="NCBI Taxonomy" id="666"/>
    <lineage>
        <taxon>Bacteria</taxon>
        <taxon>Pseudomonadati</taxon>
        <taxon>Pseudomonadota</taxon>
        <taxon>Gammaproteobacteria</taxon>
        <taxon>Vibrionales</taxon>
        <taxon>Vibrionaceae</taxon>
        <taxon>Vibrio</taxon>
    </lineage>
</organism>
<evidence type="ECO:0000313" key="2">
    <source>
        <dbReference type="Proteomes" id="UP000041770"/>
    </source>
</evidence>
<protein>
    <submittedName>
        <fullName evidence="1">Uncharacterized protein</fullName>
    </submittedName>
</protein>
<reference evidence="1 2" key="1">
    <citation type="submission" date="2015-07" db="EMBL/GenBank/DDBJ databases">
        <authorList>
            <consortium name="Pathogen Informatics"/>
        </authorList>
    </citation>
    <scope>NUCLEOTIDE SEQUENCE [LARGE SCALE GENOMIC DNA]</scope>
    <source>
        <strain evidence="1 2">A316</strain>
    </source>
</reference>
<evidence type="ECO:0000313" key="1">
    <source>
        <dbReference type="EMBL" id="CSD03816.1"/>
    </source>
</evidence>
<dbReference type="EMBL" id="CWQY01000023">
    <property type="protein sequence ID" value="CSD03816.1"/>
    <property type="molecule type" value="Genomic_DNA"/>
</dbReference>
<dbReference type="AlphaFoldDB" id="A0A655U4P5"/>
<proteinExistence type="predicted"/>
<accession>A0A655U4P5</accession>
<name>A0A655U4P5_VIBCL</name>
<gene>
    <name evidence="1" type="ORF">ERS013200_02978</name>
</gene>
<sequence>MFFSARFPSRSLINPCHSHPICHLLRIIYLHLPKTLSFLGCYCFGKAG</sequence>
<dbReference type="Proteomes" id="UP000041770">
    <property type="component" value="Unassembled WGS sequence"/>
</dbReference>